<dbReference type="Pfam" id="PF08348">
    <property type="entry name" value="PAS_6"/>
    <property type="match status" value="1"/>
</dbReference>
<protein>
    <recommendedName>
        <fullName evidence="5">YheO-like protein</fullName>
    </recommendedName>
</protein>
<dbReference type="RefSeq" id="WP_317643341.1">
    <property type="nucleotide sequence ID" value="NZ_AP026800.1"/>
</dbReference>
<dbReference type="Proteomes" id="UP001321748">
    <property type="component" value="Chromosome"/>
</dbReference>
<sequence>MHFTVHQLEEVFPLADFLSEAFGSMAEIVVHDVQNLESSVVYIKNGKLSGRKVGDGTTDQALRLIKTGSAISNDYVANYRGKSLNGHIFRSFTYFIKDDSQSLIGLLCINVNVTGLNDAIEILTSLSGNSNAHLPLTTIDENLQGDSSETIKRMVHDSIDRLGLSRGKLSKEERLSVIRDLHEEGVFLMKGAVPLVAPEINVSIPTLYRYLQEFK</sequence>
<feature type="domain" description="YheO-like" evidence="1">
    <location>
        <begin position="8"/>
        <end position="119"/>
    </location>
</feature>
<evidence type="ECO:0000313" key="3">
    <source>
        <dbReference type="EMBL" id="BDR54330.1"/>
    </source>
</evidence>
<organism evidence="3 4">
    <name type="scientific">Bombiscardovia apis</name>
    <dbReference type="NCBI Taxonomy" id="2932182"/>
    <lineage>
        <taxon>Bacteria</taxon>
        <taxon>Bacillati</taxon>
        <taxon>Actinomycetota</taxon>
        <taxon>Actinomycetes</taxon>
        <taxon>Bifidobacteriales</taxon>
        <taxon>Bifidobacteriaceae</taxon>
        <taxon>Bombiscardovia</taxon>
    </lineage>
</organism>
<gene>
    <name evidence="3" type="ORF">KIMH_04410</name>
</gene>
<dbReference type="EMBL" id="AP026800">
    <property type="protein sequence ID" value="BDR54330.1"/>
    <property type="molecule type" value="Genomic_DNA"/>
</dbReference>
<evidence type="ECO:0008006" key="5">
    <source>
        <dbReference type="Google" id="ProtNLM"/>
    </source>
</evidence>
<dbReference type="PANTHER" id="PTHR35568:SF1">
    <property type="entry name" value="TRANSCRIPTIONAL REGULATOR DAUR"/>
    <property type="match status" value="1"/>
</dbReference>
<evidence type="ECO:0000259" key="1">
    <source>
        <dbReference type="Pfam" id="PF08348"/>
    </source>
</evidence>
<evidence type="ECO:0000259" key="2">
    <source>
        <dbReference type="Pfam" id="PF13309"/>
    </source>
</evidence>
<name>A0ABM8BBN2_9BIFI</name>
<feature type="domain" description="Transcriptional regulator DauR-like HTH" evidence="2">
    <location>
        <begin position="151"/>
        <end position="211"/>
    </location>
</feature>
<proteinExistence type="predicted"/>
<reference evidence="3 4" key="1">
    <citation type="journal article" date="2023" name="Microbiol. Spectr.">
        <title>Symbiosis of Carpenter Bees with Uncharacterized Lactic Acid Bacteria Showing NAD Auxotrophy.</title>
        <authorList>
            <person name="Kawasaki S."/>
            <person name="Ozawa K."/>
            <person name="Mori T."/>
            <person name="Yamamoto A."/>
            <person name="Ito M."/>
            <person name="Ohkuma M."/>
            <person name="Sakamoto M."/>
            <person name="Matsutani M."/>
        </authorList>
    </citation>
    <scope>NUCLEOTIDE SEQUENCE [LARGE SCALE GENOMIC DNA]</scope>
    <source>
        <strain evidence="3 4">KimH</strain>
    </source>
</reference>
<dbReference type="Pfam" id="PF13309">
    <property type="entry name" value="HTH_22"/>
    <property type="match status" value="1"/>
</dbReference>
<dbReference type="InterPro" id="IPR013559">
    <property type="entry name" value="YheO"/>
</dbReference>
<keyword evidence="4" id="KW-1185">Reference proteome</keyword>
<dbReference type="InterPro" id="IPR039445">
    <property type="entry name" value="DauR-like_HTH"/>
</dbReference>
<evidence type="ECO:0000313" key="4">
    <source>
        <dbReference type="Proteomes" id="UP001321748"/>
    </source>
</evidence>
<accession>A0ABM8BBN2</accession>
<dbReference type="InterPro" id="IPR039446">
    <property type="entry name" value="DauR-like"/>
</dbReference>
<dbReference type="PANTHER" id="PTHR35568">
    <property type="entry name" value="TRANSCRIPTIONAL REGULATOR DAUR"/>
    <property type="match status" value="1"/>
</dbReference>